<feature type="transmembrane region" description="Helical" evidence="1">
    <location>
        <begin position="46"/>
        <end position="65"/>
    </location>
</feature>
<evidence type="ECO:0000256" key="1">
    <source>
        <dbReference type="SAM" id="Phobius"/>
    </source>
</evidence>
<feature type="transmembrane region" description="Helical" evidence="1">
    <location>
        <begin position="113"/>
        <end position="135"/>
    </location>
</feature>
<evidence type="ECO:0008006" key="3">
    <source>
        <dbReference type="Google" id="ProtNLM"/>
    </source>
</evidence>
<proteinExistence type="predicted"/>
<keyword evidence="1" id="KW-1133">Transmembrane helix</keyword>
<protein>
    <recommendedName>
        <fullName evidence="3">DUF1295 domain-containing protein</fullName>
    </recommendedName>
</protein>
<dbReference type="AlphaFoldDB" id="X1PHD3"/>
<keyword evidence="1" id="KW-0472">Membrane</keyword>
<feature type="transmembrane region" description="Helical" evidence="1">
    <location>
        <begin position="184"/>
        <end position="205"/>
    </location>
</feature>
<keyword evidence="1" id="KW-0812">Transmembrane</keyword>
<sequence length="245" mass="27951">FILALGYSVIIGPPLLHRRLESLFPDLFYTREPWLNMTEYTAEVRWIGYASFIAVTLLFVLGIIIERKGLVMVGTGAFFLPTFASFVYTMFFMTGLGFLRILWLPLLDVNPLIFRLGDGVLLPLIPVFILLAFAGTGFDPIWITFILVGLLIFFLGIVTWLYGKMEGREIIDFWVYRYSRHPQYLGFLVFTYGLMIRALVGGIYFEGSSTFPSLPWLISALVVVCVALWEELEMLESGGEAFRSY</sequence>
<feature type="transmembrane region" description="Helical" evidence="1">
    <location>
        <begin position="141"/>
        <end position="163"/>
    </location>
</feature>
<feature type="transmembrane region" description="Helical" evidence="1">
    <location>
        <begin position="77"/>
        <end position="101"/>
    </location>
</feature>
<comment type="caution">
    <text evidence="2">The sequence shown here is derived from an EMBL/GenBank/DDBJ whole genome shotgun (WGS) entry which is preliminary data.</text>
</comment>
<dbReference type="EMBL" id="BARV01033962">
    <property type="protein sequence ID" value="GAI55707.1"/>
    <property type="molecule type" value="Genomic_DNA"/>
</dbReference>
<evidence type="ECO:0000313" key="2">
    <source>
        <dbReference type="EMBL" id="GAI55707.1"/>
    </source>
</evidence>
<reference evidence="2" key="1">
    <citation type="journal article" date="2014" name="Front. Microbiol.">
        <title>High frequency of phylogenetically diverse reductive dehalogenase-homologous genes in deep subseafloor sedimentary metagenomes.</title>
        <authorList>
            <person name="Kawai M."/>
            <person name="Futagami T."/>
            <person name="Toyoda A."/>
            <person name="Takaki Y."/>
            <person name="Nishi S."/>
            <person name="Hori S."/>
            <person name="Arai W."/>
            <person name="Tsubouchi T."/>
            <person name="Morono Y."/>
            <person name="Uchiyama I."/>
            <person name="Ito T."/>
            <person name="Fujiyama A."/>
            <person name="Inagaki F."/>
            <person name="Takami H."/>
        </authorList>
    </citation>
    <scope>NUCLEOTIDE SEQUENCE</scope>
    <source>
        <strain evidence="2">Expedition CK06-06</strain>
    </source>
</reference>
<accession>X1PHD3</accession>
<feature type="non-terminal residue" evidence="2">
    <location>
        <position position="245"/>
    </location>
</feature>
<feature type="non-terminal residue" evidence="2">
    <location>
        <position position="1"/>
    </location>
</feature>
<name>X1PHD3_9ZZZZ</name>
<organism evidence="2">
    <name type="scientific">marine sediment metagenome</name>
    <dbReference type="NCBI Taxonomy" id="412755"/>
    <lineage>
        <taxon>unclassified sequences</taxon>
        <taxon>metagenomes</taxon>
        <taxon>ecological metagenomes</taxon>
    </lineage>
</organism>
<gene>
    <name evidence="2" type="ORF">S06H3_53278</name>
</gene>
<feature type="transmembrane region" description="Helical" evidence="1">
    <location>
        <begin position="211"/>
        <end position="229"/>
    </location>
</feature>